<comment type="caution">
    <text evidence="2">The sequence shown here is derived from an EMBL/GenBank/DDBJ whole genome shotgun (WGS) entry which is preliminary data.</text>
</comment>
<name>A0ABQ1PJH9_9ENTE</name>
<dbReference type="Pfam" id="PF07508">
    <property type="entry name" value="Recombinase"/>
    <property type="match status" value="1"/>
</dbReference>
<keyword evidence="3" id="KW-1185">Reference proteome</keyword>
<dbReference type="SMART" id="SM00857">
    <property type="entry name" value="Resolvase"/>
    <property type="match status" value="1"/>
</dbReference>
<dbReference type="Proteomes" id="UP000630615">
    <property type="component" value="Unassembled WGS sequence"/>
</dbReference>
<dbReference type="Gene3D" id="3.40.50.1390">
    <property type="entry name" value="Resolvase, N-terminal catalytic domain"/>
    <property type="match status" value="1"/>
</dbReference>
<sequence>MKTANRPLTSINSSELSNNLTDITVLYARLSADDGSLGDSNSIINQKNMLETFAQDNGMKNLVFFVDDGISGTTFKRPAFEQAIELVNKGRVKNFIVKDLSRFGRDYLKVGMFTEMMFPEKDIRFIAINDNVDSNNEDDNTLAPFRNMFNEWYARDCSKKIKAVKHAKGNAGEKMCANPPYGYFKDPENKKKWIVDDMAAKIVKRIFSDYKKGFSLTQIAKQLKQEQILTPSCYKNSLGIKARKIRHADPCFWNVDIVGKILARQEYCGHTVNFKTYKKSYKTKKLLFNPEEKRKVFYDTHEAIIDQETFDLVQTMRKAGRRRRTKHNKVGLFSGIAHCVDCGSRHLFSAGQGYYACAGSKSRLIDCNNAHGISEKTLSKVVLDDFNHISQFVANHEKKFVENMQKQFELSNAKAMRQDKQVLEKAKVRFSELDNIIQKLYEDNLNGKISDDRFMKLSDNYEKEQTELKLFIEKANQRLDEQTKQSKDISQFVGIVKKYFEPKELTPEMMRELIGKIELGQPEKIDGVRHQTVKIRYRFVDELTIN</sequence>
<dbReference type="PANTHER" id="PTHR30461:SF23">
    <property type="entry name" value="DNA RECOMBINASE-RELATED"/>
    <property type="match status" value="1"/>
</dbReference>
<reference evidence="3" key="1">
    <citation type="journal article" date="2019" name="Int. J. Syst. Evol. Microbiol.">
        <title>The Global Catalogue of Microorganisms (GCM) 10K type strain sequencing project: providing services to taxonomists for standard genome sequencing and annotation.</title>
        <authorList>
            <consortium name="The Broad Institute Genomics Platform"/>
            <consortium name="The Broad Institute Genome Sequencing Center for Infectious Disease"/>
            <person name="Wu L."/>
            <person name="Ma J."/>
        </authorList>
    </citation>
    <scope>NUCLEOTIDE SEQUENCE [LARGE SCALE GENOMIC DNA]</scope>
    <source>
        <strain evidence="3">CGMCC 1.15942</strain>
    </source>
</reference>
<evidence type="ECO:0000259" key="1">
    <source>
        <dbReference type="PROSITE" id="PS51737"/>
    </source>
</evidence>
<organism evidence="2 3">
    <name type="scientific">Enterococcus wangshanyuanii</name>
    <dbReference type="NCBI Taxonomy" id="2005703"/>
    <lineage>
        <taxon>Bacteria</taxon>
        <taxon>Bacillati</taxon>
        <taxon>Bacillota</taxon>
        <taxon>Bacilli</taxon>
        <taxon>Lactobacillales</taxon>
        <taxon>Enterococcaceae</taxon>
        <taxon>Enterococcus</taxon>
    </lineage>
</organism>
<dbReference type="Pfam" id="PF00239">
    <property type="entry name" value="Resolvase"/>
    <property type="match status" value="1"/>
</dbReference>
<protein>
    <submittedName>
        <fullName evidence="2">Recombinase</fullName>
    </submittedName>
</protein>
<dbReference type="RefSeq" id="WP_088270680.1">
    <property type="nucleotide sequence ID" value="NZ_BMKI01000007.1"/>
</dbReference>
<dbReference type="InterPro" id="IPR050639">
    <property type="entry name" value="SSR_resolvase"/>
</dbReference>
<feature type="domain" description="Recombinase" evidence="1">
    <location>
        <begin position="180"/>
        <end position="323"/>
    </location>
</feature>
<dbReference type="SUPFAM" id="SSF53041">
    <property type="entry name" value="Resolvase-like"/>
    <property type="match status" value="1"/>
</dbReference>
<accession>A0ABQ1PJH9</accession>
<dbReference type="Gene3D" id="3.90.1750.20">
    <property type="entry name" value="Putative Large Serine Recombinase, Chain B, Domain 2"/>
    <property type="match status" value="1"/>
</dbReference>
<dbReference type="InterPro" id="IPR011109">
    <property type="entry name" value="DNA_bind_recombinase_dom"/>
</dbReference>
<dbReference type="EMBL" id="BMKI01000007">
    <property type="protein sequence ID" value="GGC97888.1"/>
    <property type="molecule type" value="Genomic_DNA"/>
</dbReference>
<evidence type="ECO:0000313" key="3">
    <source>
        <dbReference type="Proteomes" id="UP000630615"/>
    </source>
</evidence>
<evidence type="ECO:0000313" key="2">
    <source>
        <dbReference type="EMBL" id="GGC97888.1"/>
    </source>
</evidence>
<dbReference type="InterPro" id="IPR038109">
    <property type="entry name" value="DNA_bind_recomb_sf"/>
</dbReference>
<dbReference type="InterPro" id="IPR006119">
    <property type="entry name" value="Resolv_N"/>
</dbReference>
<gene>
    <name evidence="2" type="primary">tndX</name>
    <name evidence="2" type="ORF">GCM10011573_29290</name>
</gene>
<dbReference type="InterPro" id="IPR025378">
    <property type="entry name" value="DUF4368"/>
</dbReference>
<dbReference type="PANTHER" id="PTHR30461">
    <property type="entry name" value="DNA-INVERTASE FROM LAMBDOID PROPHAGE"/>
    <property type="match status" value="1"/>
</dbReference>
<dbReference type="InterPro" id="IPR036162">
    <property type="entry name" value="Resolvase-like_N_sf"/>
</dbReference>
<dbReference type="Pfam" id="PF14287">
    <property type="entry name" value="DUF4368"/>
    <property type="match status" value="1"/>
</dbReference>
<dbReference type="CDD" id="cd03770">
    <property type="entry name" value="SR_TndX_transposase"/>
    <property type="match status" value="1"/>
</dbReference>
<dbReference type="PROSITE" id="PS51737">
    <property type="entry name" value="RECOMBINASE_DNA_BIND"/>
    <property type="match status" value="1"/>
</dbReference>
<proteinExistence type="predicted"/>